<protein>
    <submittedName>
        <fullName evidence="2">Transposase Tn3 family protein</fullName>
    </submittedName>
</protein>
<feature type="non-terminal residue" evidence="2">
    <location>
        <position position="70"/>
    </location>
</feature>
<name>G2GZQ0_9ENTR</name>
<dbReference type="OrthoDB" id="5292689at2"/>
<dbReference type="InterPro" id="IPR025296">
    <property type="entry name" value="DUF4158"/>
</dbReference>
<gene>
    <name evidence="2" type="ORF">Rin_00012770</name>
</gene>
<dbReference type="RefSeq" id="WP_006706935.1">
    <property type="nucleotide sequence ID" value="NZ_AGCA01000308.1"/>
</dbReference>
<accession>G2GZQ0</accession>
<organism evidence="2 3">
    <name type="scientific">Candidatus Regiella insecticola 5.15</name>
    <dbReference type="NCBI Taxonomy" id="1005043"/>
    <lineage>
        <taxon>Bacteria</taxon>
        <taxon>Pseudomonadati</taxon>
        <taxon>Pseudomonadota</taxon>
        <taxon>Gammaproteobacteria</taxon>
        <taxon>Enterobacterales</taxon>
        <taxon>Enterobacteriaceae</taxon>
        <taxon>aphid secondary symbionts</taxon>
        <taxon>Candidatus Regiella</taxon>
    </lineage>
</organism>
<feature type="domain" description="DUF4158" evidence="1">
    <location>
        <begin position="19"/>
        <end position="69"/>
    </location>
</feature>
<evidence type="ECO:0000259" key="1">
    <source>
        <dbReference type="Pfam" id="PF13700"/>
    </source>
</evidence>
<evidence type="ECO:0000313" key="3">
    <source>
        <dbReference type="Proteomes" id="UP000004116"/>
    </source>
</evidence>
<dbReference type="Pfam" id="PF13700">
    <property type="entry name" value="DUF4158"/>
    <property type="match status" value="1"/>
</dbReference>
<proteinExistence type="predicted"/>
<evidence type="ECO:0000313" key="2">
    <source>
        <dbReference type="EMBL" id="EGY28777.1"/>
    </source>
</evidence>
<keyword evidence="3" id="KW-1185">Reference proteome</keyword>
<dbReference type="AlphaFoldDB" id="G2GZQ0"/>
<sequence length="70" mass="7926">MTSQHNPKKEGKSERLSVLTDAEQFALYGLPDFDEAQQLEFLSLSKTELELAMSRPTLHAQVYCILQIGE</sequence>
<comment type="caution">
    <text evidence="2">The sequence shown here is derived from an EMBL/GenBank/DDBJ whole genome shotgun (WGS) entry which is preliminary data.</text>
</comment>
<dbReference type="EMBL" id="AGCA01000308">
    <property type="protein sequence ID" value="EGY28777.1"/>
    <property type="molecule type" value="Genomic_DNA"/>
</dbReference>
<reference evidence="2 3" key="1">
    <citation type="journal article" date="2012" name="Genome Res.">
        <title>Genomic basis of endosymbiont-conferred protection against an insect parasitoid.</title>
        <authorList>
            <person name="Hansen A.K."/>
            <person name="Vorburger C."/>
            <person name="Moran N.A."/>
        </authorList>
    </citation>
    <scope>NUCLEOTIDE SEQUENCE [LARGE SCALE GENOMIC DNA]</scope>
    <source>
        <strain evidence="3">R5.15</strain>
    </source>
</reference>
<dbReference type="Proteomes" id="UP000004116">
    <property type="component" value="Unassembled WGS sequence"/>
</dbReference>